<feature type="transmembrane region" description="Helical" evidence="7">
    <location>
        <begin position="269"/>
        <end position="288"/>
    </location>
</feature>
<proteinExistence type="inferred from homology"/>
<keyword evidence="4 7" id="KW-0812">Transmembrane</keyword>
<reference evidence="8" key="1">
    <citation type="journal article" date="2014" name="Int. J. Syst. Evol. Microbiol.">
        <title>Complete genome sequence of Corynebacterium casei LMG S-19264T (=DSM 44701T), isolated from a smear-ripened cheese.</title>
        <authorList>
            <consortium name="US DOE Joint Genome Institute (JGI-PGF)"/>
            <person name="Walter F."/>
            <person name="Albersmeier A."/>
            <person name="Kalinowski J."/>
            <person name="Ruckert C."/>
        </authorList>
    </citation>
    <scope>NUCLEOTIDE SEQUENCE</scope>
    <source>
        <strain evidence="8">CGMCC 4.7299</strain>
    </source>
</reference>
<dbReference type="EMBL" id="BMMX01000017">
    <property type="protein sequence ID" value="GGK99625.1"/>
    <property type="molecule type" value="Genomic_DNA"/>
</dbReference>
<dbReference type="Proteomes" id="UP000656042">
    <property type="component" value="Unassembled WGS sequence"/>
</dbReference>
<dbReference type="AlphaFoldDB" id="A0A8J3C049"/>
<evidence type="ECO:0000313" key="8">
    <source>
        <dbReference type="EMBL" id="GGK99625.1"/>
    </source>
</evidence>
<dbReference type="RefSeq" id="WP_189080537.1">
    <property type="nucleotide sequence ID" value="NZ_BMMX01000017.1"/>
</dbReference>
<dbReference type="PANTHER" id="PTHR43299:SF1">
    <property type="entry name" value="UPF0718 PROTEIN YRAQ"/>
    <property type="match status" value="1"/>
</dbReference>
<reference evidence="8" key="2">
    <citation type="submission" date="2020-09" db="EMBL/GenBank/DDBJ databases">
        <authorList>
            <person name="Sun Q."/>
            <person name="Zhou Y."/>
        </authorList>
    </citation>
    <scope>NUCLEOTIDE SEQUENCE</scope>
    <source>
        <strain evidence="8">CGMCC 4.7299</strain>
    </source>
</reference>
<feature type="transmembrane region" description="Helical" evidence="7">
    <location>
        <begin position="81"/>
        <end position="105"/>
    </location>
</feature>
<dbReference type="GO" id="GO:0005886">
    <property type="term" value="C:plasma membrane"/>
    <property type="evidence" value="ECO:0007669"/>
    <property type="project" value="UniProtKB-SubCell"/>
</dbReference>
<comment type="subcellular location">
    <subcellularLocation>
        <location evidence="1">Cell membrane</location>
        <topology evidence="1">Multi-pass membrane protein</topology>
    </subcellularLocation>
</comment>
<comment type="caution">
    <text evidence="8">The sequence shown here is derived from an EMBL/GenBank/DDBJ whole genome shotgun (WGS) entry which is preliminary data.</text>
</comment>
<evidence type="ECO:0008006" key="10">
    <source>
        <dbReference type="Google" id="ProtNLM"/>
    </source>
</evidence>
<dbReference type="Pfam" id="PF03773">
    <property type="entry name" value="ArsP_1"/>
    <property type="match status" value="1"/>
</dbReference>
<evidence type="ECO:0000256" key="4">
    <source>
        <dbReference type="ARBA" id="ARBA00022692"/>
    </source>
</evidence>
<name>A0A8J3C049_9ACTN</name>
<evidence type="ECO:0000256" key="2">
    <source>
        <dbReference type="ARBA" id="ARBA00006386"/>
    </source>
</evidence>
<feature type="transmembrane region" description="Helical" evidence="7">
    <location>
        <begin position="146"/>
        <end position="173"/>
    </location>
</feature>
<comment type="similarity">
    <text evidence="2">Belongs to the UPF0718 family.</text>
</comment>
<evidence type="ECO:0000313" key="9">
    <source>
        <dbReference type="Proteomes" id="UP000656042"/>
    </source>
</evidence>
<gene>
    <name evidence="8" type="ORF">GCM10012284_37520</name>
</gene>
<evidence type="ECO:0000256" key="3">
    <source>
        <dbReference type="ARBA" id="ARBA00022475"/>
    </source>
</evidence>
<dbReference type="PANTHER" id="PTHR43299">
    <property type="entry name" value="UPF0718 PROTEIN YRAQ"/>
    <property type="match status" value="1"/>
</dbReference>
<feature type="transmembrane region" description="Helical" evidence="7">
    <location>
        <begin position="235"/>
        <end position="257"/>
    </location>
</feature>
<dbReference type="InterPro" id="IPR005524">
    <property type="entry name" value="DUF318"/>
</dbReference>
<keyword evidence="5 7" id="KW-1133">Transmembrane helix</keyword>
<organism evidence="8 9">
    <name type="scientific">Mangrovihabitans endophyticus</name>
    <dbReference type="NCBI Taxonomy" id="1751298"/>
    <lineage>
        <taxon>Bacteria</taxon>
        <taxon>Bacillati</taxon>
        <taxon>Actinomycetota</taxon>
        <taxon>Actinomycetes</taxon>
        <taxon>Micromonosporales</taxon>
        <taxon>Micromonosporaceae</taxon>
        <taxon>Mangrovihabitans</taxon>
    </lineage>
</organism>
<keyword evidence="9" id="KW-1185">Reference proteome</keyword>
<keyword evidence="6 7" id="KW-0472">Membrane</keyword>
<feature type="transmembrane region" description="Helical" evidence="7">
    <location>
        <begin position="180"/>
        <end position="201"/>
    </location>
</feature>
<evidence type="ECO:0000256" key="5">
    <source>
        <dbReference type="ARBA" id="ARBA00022989"/>
    </source>
</evidence>
<feature type="transmembrane region" description="Helical" evidence="7">
    <location>
        <begin position="332"/>
        <end position="358"/>
    </location>
</feature>
<keyword evidence="3" id="KW-1003">Cell membrane</keyword>
<feature type="transmembrane region" description="Helical" evidence="7">
    <location>
        <begin position="300"/>
        <end position="320"/>
    </location>
</feature>
<evidence type="ECO:0000256" key="6">
    <source>
        <dbReference type="ARBA" id="ARBA00023136"/>
    </source>
</evidence>
<sequence>MSDAVGVRRARRVAVAAVLALVIAVLTLSWAKWLPYAAKTRALAGTGVWPGSDILRVGEVHPGDPPSWSAAWSFTRAYASAIWPALVAALLISAALQTLVPRAWLLRVLNRPSRLGAALAGAAASTPSMMCTCCTAPVAVGLRRRGAGIAAVVAYWLGNPLLNPAVLVFLLFVAPWQWTVTRLAVGAVVVIGGACVVSLVADRGVPASAVPASAVPAPAAPAADPDPSAAGFGRALVRLLVTLVPEYALVVMLVGGFRGWLFPLGQGGLGTGVAVVLVAATVGTLMVIPTGGEIPIAQGAAVAGLSLGAVGALLITLPAVSLPGIAMVGRAFGWRVTAAAAGVTAAGGLLGAAVLALLPG</sequence>
<protein>
    <recommendedName>
        <fullName evidence="10">Permease</fullName>
    </recommendedName>
</protein>
<evidence type="ECO:0000256" key="7">
    <source>
        <dbReference type="SAM" id="Phobius"/>
    </source>
</evidence>
<evidence type="ECO:0000256" key="1">
    <source>
        <dbReference type="ARBA" id="ARBA00004651"/>
    </source>
</evidence>
<accession>A0A8J3C049</accession>